<dbReference type="RefSeq" id="WP_132228829.1">
    <property type="nucleotide sequence ID" value="NZ_NRRH01000007.1"/>
</dbReference>
<dbReference type="Pfam" id="PF00072">
    <property type="entry name" value="Response_reg"/>
    <property type="match status" value="1"/>
</dbReference>
<dbReference type="CDD" id="cd01948">
    <property type="entry name" value="EAL"/>
    <property type="match status" value="1"/>
</dbReference>
<dbReference type="InterPro" id="IPR001789">
    <property type="entry name" value="Sig_transdc_resp-reg_receiver"/>
</dbReference>
<dbReference type="Gene3D" id="3.30.450.20">
    <property type="entry name" value="PAS domain"/>
    <property type="match status" value="1"/>
</dbReference>
<dbReference type="Gene3D" id="3.20.20.450">
    <property type="entry name" value="EAL domain"/>
    <property type="match status" value="1"/>
</dbReference>
<evidence type="ECO:0000259" key="5">
    <source>
        <dbReference type="PROSITE" id="PS50883"/>
    </source>
</evidence>
<evidence type="ECO:0000256" key="3">
    <source>
        <dbReference type="PROSITE-ProRule" id="PRU00169"/>
    </source>
</evidence>
<dbReference type="NCBIfam" id="TIGR00254">
    <property type="entry name" value="GGDEF"/>
    <property type="match status" value="1"/>
</dbReference>
<reference evidence="7 8" key="1">
    <citation type="submission" date="2019-03" db="EMBL/GenBank/DDBJ databases">
        <title>Genomic Encyclopedia of Type Strains, Phase IV (KMG-IV): sequencing the most valuable type-strain genomes for metagenomic binning, comparative biology and taxonomic classification.</title>
        <authorList>
            <person name="Goeker M."/>
        </authorList>
    </citation>
    <scope>NUCLEOTIDE SEQUENCE [LARGE SCALE GENOMIC DNA]</scope>
    <source>
        <strain evidence="7 8">DSM 203</strain>
    </source>
</reference>
<dbReference type="Pfam" id="PF00990">
    <property type="entry name" value="GGDEF"/>
    <property type="match status" value="1"/>
</dbReference>
<dbReference type="SMART" id="SM00448">
    <property type="entry name" value="REC"/>
    <property type="match status" value="1"/>
</dbReference>
<dbReference type="FunFam" id="3.20.20.450:FF:000001">
    <property type="entry name" value="Cyclic di-GMP phosphodiesterase yahA"/>
    <property type="match status" value="1"/>
</dbReference>
<dbReference type="SUPFAM" id="SSF52172">
    <property type="entry name" value="CheY-like"/>
    <property type="match status" value="1"/>
</dbReference>
<evidence type="ECO:0000259" key="4">
    <source>
        <dbReference type="PROSITE" id="PS50110"/>
    </source>
</evidence>
<dbReference type="GO" id="GO:0071111">
    <property type="term" value="F:cyclic-guanylate-specific phosphodiesterase activity"/>
    <property type="evidence" value="ECO:0007669"/>
    <property type="project" value="UniProtKB-EC"/>
</dbReference>
<dbReference type="InterPro" id="IPR043128">
    <property type="entry name" value="Rev_trsase/Diguanyl_cyclase"/>
</dbReference>
<evidence type="ECO:0000256" key="2">
    <source>
        <dbReference type="ARBA" id="ARBA00022636"/>
    </source>
</evidence>
<dbReference type="SUPFAM" id="SSF55785">
    <property type="entry name" value="PYP-like sensor domain (PAS domain)"/>
    <property type="match status" value="1"/>
</dbReference>
<feature type="domain" description="GGDEF" evidence="6">
    <location>
        <begin position="299"/>
        <end position="444"/>
    </location>
</feature>
<comment type="caution">
    <text evidence="7">The sequence shown here is derived from an EMBL/GenBank/DDBJ whole genome shotgun (WGS) entry which is preliminary data.</text>
</comment>
<dbReference type="SUPFAM" id="SSF55073">
    <property type="entry name" value="Nucleotide cyclase"/>
    <property type="match status" value="1"/>
</dbReference>
<dbReference type="PROSITE" id="PS50883">
    <property type="entry name" value="EAL"/>
    <property type="match status" value="1"/>
</dbReference>
<protein>
    <recommendedName>
        <fullName evidence="1">cyclic-guanylate-specific phosphodiesterase</fullName>
        <ecNumber evidence="1">3.1.4.52</ecNumber>
    </recommendedName>
</protein>
<dbReference type="AlphaFoldDB" id="A0A4R4AH89"/>
<evidence type="ECO:0000259" key="6">
    <source>
        <dbReference type="PROSITE" id="PS50887"/>
    </source>
</evidence>
<dbReference type="GO" id="GO:0000160">
    <property type="term" value="P:phosphorelay signal transduction system"/>
    <property type="evidence" value="ECO:0007669"/>
    <property type="project" value="InterPro"/>
</dbReference>
<dbReference type="InterPro" id="IPR011006">
    <property type="entry name" value="CheY-like_superfamily"/>
</dbReference>
<evidence type="ECO:0000256" key="1">
    <source>
        <dbReference type="ARBA" id="ARBA00012282"/>
    </source>
</evidence>
<organism evidence="7 8">
    <name type="scientific">Marichromatium gracile</name>
    <name type="common">Chromatium gracile</name>
    <dbReference type="NCBI Taxonomy" id="1048"/>
    <lineage>
        <taxon>Bacteria</taxon>
        <taxon>Pseudomonadati</taxon>
        <taxon>Pseudomonadota</taxon>
        <taxon>Gammaproteobacteria</taxon>
        <taxon>Chromatiales</taxon>
        <taxon>Chromatiaceae</taxon>
        <taxon>Marichromatium</taxon>
    </lineage>
</organism>
<dbReference type="InterPro" id="IPR029787">
    <property type="entry name" value="Nucleotide_cyclase"/>
</dbReference>
<dbReference type="PROSITE" id="PS50887">
    <property type="entry name" value="GGDEF"/>
    <property type="match status" value="1"/>
</dbReference>
<dbReference type="InterPro" id="IPR035965">
    <property type="entry name" value="PAS-like_dom_sf"/>
</dbReference>
<evidence type="ECO:0000313" key="8">
    <source>
        <dbReference type="Proteomes" id="UP000295247"/>
    </source>
</evidence>
<dbReference type="Gene3D" id="3.30.70.270">
    <property type="match status" value="1"/>
</dbReference>
<proteinExistence type="predicted"/>
<dbReference type="InterPro" id="IPR052155">
    <property type="entry name" value="Biofilm_reg_signaling"/>
</dbReference>
<dbReference type="PANTHER" id="PTHR44757:SF2">
    <property type="entry name" value="BIOFILM ARCHITECTURE MAINTENANCE PROTEIN MBAA"/>
    <property type="match status" value="1"/>
</dbReference>
<gene>
    <name evidence="7" type="ORF">EDC29_102380</name>
</gene>
<dbReference type="PANTHER" id="PTHR44757">
    <property type="entry name" value="DIGUANYLATE CYCLASE DGCP"/>
    <property type="match status" value="1"/>
</dbReference>
<accession>A0A4R4AH89</accession>
<dbReference type="InterPro" id="IPR001633">
    <property type="entry name" value="EAL_dom"/>
</dbReference>
<sequence length="718" mass="79711">MRPHLAVSPIRVLLVDDDVTSRYLLAEALEQCGMEVVEVDGGAQALAWVAAEGLPEIVLLDVMMPGLDGFETCTRLRALPGGDYLPILMMTGLDDEGSIEQAYRAGATDFAVKPIIASVMVHRIRYMVRAGEATEALLLSERRLAAAQRMARIGDWEWLPGEGRIRWSAQALEILDCTLARDVCGLEALVERVPLDERDAVIDWFAHLERCDRDAELHHRVLTSGGEVRHLRQFVEPSHSVAPGGVCCYGAVQDITALQEAQASIHRLAFFDTLTGLPNRVLFQQRLEQVLTVMHRRRHACALVFLDLDNFKQINDTLGHHLGDLLLKTVAERLSASLSVSWSKTCEADPDAQQCLARLGGDEFALLLPDVGGVRGAIRVVRQLQRDLSEPLELDDTTVVVTPSIGITLFPQDAQNATDLLRNGDLAMYQAKRSGKNTYRLFDVSMNDDMRQRMRIENALHQALAKDEFALHYQPQVDLHRGEISGVEALLRWTHPELGAVSPQFFIPVAEESGLILQIGDWVLRQACLQLARWRAQGVFIPRVAVNVSANQFARPGFSERVAQVLRESGLDPTSLELELTETVLMNQPRETVTTLRALKTIGVQLAVDDFGTGYSSLSYLRRFPIGRLKIDKSFLVDIERDRDNAAIAQAVMAMAETMGLKVTAEGVERHSQLELLRAHHCDEVQGFLFSRPVAPATIPEICQAIRIMAATASEELE</sequence>
<name>A0A4R4AH89_MARGR</name>
<feature type="modified residue" description="4-aspartylphosphate" evidence="3">
    <location>
        <position position="61"/>
    </location>
</feature>
<dbReference type="Gene3D" id="3.40.50.2300">
    <property type="match status" value="1"/>
</dbReference>
<evidence type="ECO:0000313" key="7">
    <source>
        <dbReference type="EMBL" id="TCW38485.1"/>
    </source>
</evidence>
<keyword evidence="3" id="KW-0597">Phosphoprotein</keyword>
<dbReference type="SMART" id="SM00052">
    <property type="entry name" value="EAL"/>
    <property type="match status" value="1"/>
</dbReference>
<keyword evidence="2" id="KW-0973">c-di-GMP</keyword>
<feature type="domain" description="EAL" evidence="5">
    <location>
        <begin position="453"/>
        <end position="707"/>
    </location>
</feature>
<dbReference type="CDD" id="cd01949">
    <property type="entry name" value="GGDEF"/>
    <property type="match status" value="1"/>
</dbReference>
<feature type="domain" description="Response regulatory" evidence="4">
    <location>
        <begin position="11"/>
        <end position="128"/>
    </location>
</feature>
<dbReference type="Proteomes" id="UP000295247">
    <property type="component" value="Unassembled WGS sequence"/>
</dbReference>
<dbReference type="Pfam" id="PF00563">
    <property type="entry name" value="EAL"/>
    <property type="match status" value="1"/>
</dbReference>
<dbReference type="SMART" id="SM00267">
    <property type="entry name" value="GGDEF"/>
    <property type="match status" value="1"/>
</dbReference>
<dbReference type="EMBL" id="SMDC01000002">
    <property type="protein sequence ID" value="TCW38485.1"/>
    <property type="molecule type" value="Genomic_DNA"/>
</dbReference>
<dbReference type="InterPro" id="IPR000160">
    <property type="entry name" value="GGDEF_dom"/>
</dbReference>
<dbReference type="PROSITE" id="PS50110">
    <property type="entry name" value="RESPONSE_REGULATORY"/>
    <property type="match status" value="1"/>
</dbReference>
<dbReference type="SUPFAM" id="SSF141868">
    <property type="entry name" value="EAL domain-like"/>
    <property type="match status" value="1"/>
</dbReference>
<dbReference type="EC" id="3.1.4.52" evidence="1"/>
<dbReference type="InterPro" id="IPR035919">
    <property type="entry name" value="EAL_sf"/>
</dbReference>